<comment type="caution">
    <text evidence="2">The sequence shown here is derived from an EMBL/GenBank/DDBJ whole genome shotgun (WGS) entry which is preliminary data.</text>
</comment>
<dbReference type="InterPro" id="IPR052698">
    <property type="entry name" value="MoCofactor_Util/Proc"/>
</dbReference>
<dbReference type="Pfam" id="PF13478">
    <property type="entry name" value="XdhC_C"/>
    <property type="match status" value="1"/>
</dbReference>
<evidence type="ECO:0000259" key="1">
    <source>
        <dbReference type="Pfam" id="PF13478"/>
    </source>
</evidence>
<dbReference type="RefSeq" id="WP_160784364.1">
    <property type="nucleotide sequence ID" value="NZ_CP086610.1"/>
</dbReference>
<dbReference type="InterPro" id="IPR027051">
    <property type="entry name" value="XdhC_Rossmann_dom"/>
</dbReference>
<organism evidence="2 3">
    <name type="scientific">Shinella zoogloeoides</name>
    <name type="common">Crabtreella saccharophila</name>
    <dbReference type="NCBI Taxonomy" id="352475"/>
    <lineage>
        <taxon>Bacteria</taxon>
        <taxon>Pseudomonadati</taxon>
        <taxon>Pseudomonadota</taxon>
        <taxon>Alphaproteobacteria</taxon>
        <taxon>Hyphomicrobiales</taxon>
        <taxon>Rhizobiaceae</taxon>
        <taxon>Shinella</taxon>
    </lineage>
</organism>
<dbReference type="PANTHER" id="PTHR30388:SF4">
    <property type="entry name" value="MOLYBDENUM COFACTOR INSERTION CHAPERONE PAOD"/>
    <property type="match status" value="1"/>
</dbReference>
<dbReference type="EMBL" id="WUML01000001">
    <property type="protein sequence ID" value="MXN98896.1"/>
    <property type="molecule type" value="Genomic_DNA"/>
</dbReference>
<dbReference type="Proteomes" id="UP000440304">
    <property type="component" value="Unassembled WGS sequence"/>
</dbReference>
<proteinExistence type="predicted"/>
<sequence>MDPYLLRKLNRERAARRAVIHLTDLGDGRDRVICEGDPVAGPLGAAVEGAFRSGKSGVAEVEDRKFFLNVHLPPARIVAIGAVHISQALAQMAKVAGFDITVVDPRTAFATEERFAGIDLVADWPEDVLKARPLDAYTALVAVTHDPKVDDFPLSQALSSGCFYVGALGSRKTHAKRVERLTALGHGEGEIARISAPIGLDIGAASPAEIAVSILADIIAHLRRRPLRGAAP</sequence>
<dbReference type="AlphaFoldDB" id="A0A6N8T6Q9"/>
<evidence type="ECO:0000313" key="2">
    <source>
        <dbReference type="EMBL" id="MXN98896.1"/>
    </source>
</evidence>
<evidence type="ECO:0000313" key="3">
    <source>
        <dbReference type="Proteomes" id="UP000440304"/>
    </source>
</evidence>
<feature type="domain" description="XdhC Rossmann" evidence="1">
    <location>
        <begin position="78"/>
        <end position="218"/>
    </location>
</feature>
<reference evidence="2 3" key="1">
    <citation type="submission" date="2019-12" db="EMBL/GenBank/DDBJ databases">
        <title>Shinella granuli gen. nov., sp. nov., and proposal of the reclassification of Zoogloea ramigera ATCC 19623 as Shinella zoogloeoides sp. nov.</title>
        <authorList>
            <person name="Gao J."/>
        </authorList>
    </citation>
    <scope>NUCLEOTIDE SEQUENCE [LARGE SCALE GENOMIC DNA]</scope>
    <source>
        <strain evidence="2 3">DSM 287</strain>
    </source>
</reference>
<protein>
    <submittedName>
        <fullName evidence="2">XdhC family protein</fullName>
    </submittedName>
</protein>
<gene>
    <name evidence="2" type="ORF">GR156_01160</name>
</gene>
<dbReference type="OrthoDB" id="9815497at2"/>
<dbReference type="Gene3D" id="3.40.50.720">
    <property type="entry name" value="NAD(P)-binding Rossmann-like Domain"/>
    <property type="match status" value="1"/>
</dbReference>
<accession>A0A6N8T6Q9</accession>
<name>A0A6N8T6Q9_SHIZO</name>
<dbReference type="PANTHER" id="PTHR30388">
    <property type="entry name" value="ALDEHYDE OXIDOREDUCTASE MOLYBDENUM COFACTOR ASSEMBLY PROTEIN"/>
    <property type="match status" value="1"/>
</dbReference>